<gene>
    <name evidence="1" type="ORF">QFC19_000980</name>
</gene>
<evidence type="ECO:0000313" key="2">
    <source>
        <dbReference type="Proteomes" id="UP001241377"/>
    </source>
</evidence>
<organism evidence="1 2">
    <name type="scientific">Naganishia cerealis</name>
    <dbReference type="NCBI Taxonomy" id="610337"/>
    <lineage>
        <taxon>Eukaryota</taxon>
        <taxon>Fungi</taxon>
        <taxon>Dikarya</taxon>
        <taxon>Basidiomycota</taxon>
        <taxon>Agaricomycotina</taxon>
        <taxon>Tremellomycetes</taxon>
        <taxon>Filobasidiales</taxon>
        <taxon>Filobasidiaceae</taxon>
        <taxon>Naganishia</taxon>
    </lineage>
</organism>
<dbReference type="Proteomes" id="UP001241377">
    <property type="component" value="Unassembled WGS sequence"/>
</dbReference>
<keyword evidence="2" id="KW-1185">Reference proteome</keyword>
<comment type="caution">
    <text evidence="1">The sequence shown here is derived from an EMBL/GenBank/DDBJ whole genome shotgun (WGS) entry which is preliminary data.</text>
</comment>
<protein>
    <submittedName>
        <fullName evidence="1">Uncharacterized protein</fullName>
    </submittedName>
</protein>
<proteinExistence type="predicted"/>
<name>A0ACC2WIV6_9TREE</name>
<dbReference type="EMBL" id="JASBWR010000007">
    <property type="protein sequence ID" value="KAJ9111624.1"/>
    <property type="molecule type" value="Genomic_DNA"/>
</dbReference>
<accession>A0ACC2WIV6</accession>
<reference evidence="1" key="1">
    <citation type="submission" date="2023-04" db="EMBL/GenBank/DDBJ databases">
        <title>Draft Genome sequencing of Naganishia species isolated from polar environments using Oxford Nanopore Technology.</title>
        <authorList>
            <person name="Leo P."/>
            <person name="Venkateswaran K."/>
        </authorList>
    </citation>
    <scope>NUCLEOTIDE SEQUENCE</scope>
    <source>
        <strain evidence="1">MNA-CCFEE 5261</strain>
    </source>
</reference>
<sequence length="515" mass="57253">MREPNTPTTLLPLPHRETHHGGSAGWYESSLLSDLSPTSPTKQEQSPTSLQTPASREEASTHSPLGPRERVKSLMRMKKVMNSQVERQPEGEDKKKRIDPEPPSTPKGAEETVHQKTYPKETAEKSRLSITVPGSKSRKSSKWTFLEPSPLLQEQWTPSASREAHPGTDSPPLTATSAKHRKSNRFTRLVVEKLLKPDEPLPSPEEDLESGQSEVAKKRPTHEMQPLERAVEASLLLLPMLGAMYMLGSSCMPNQWWRERLSIVRLTLASGKGEEKSGPELLLSLWGWCVKQTNGESQCSEPKLLYTMDSFFSISAFRTKGFGEETFNPTTMKAFVVLLATLLSTCAFWGIRQIFKSQVSKRLGSGMNLENGTIPVLALASIILLAIALSASVIPVWLGSLRRQYLYHRNDSPIIRSNTNEDIKKNDPSVDEKQVEGDSEDHVGAGTTDQKTKNRLTILGKRITKFLGSSAIQREGEDGSNFETQIDLKSESRIEETRGDVDAEVTSPVTKGRSR</sequence>
<evidence type="ECO:0000313" key="1">
    <source>
        <dbReference type="EMBL" id="KAJ9111624.1"/>
    </source>
</evidence>